<evidence type="ECO:0000313" key="3">
    <source>
        <dbReference type="EMBL" id="MXN17033.1"/>
    </source>
</evidence>
<gene>
    <name evidence="3" type="ORF">GR170_04245</name>
</gene>
<reference evidence="3 4" key="1">
    <citation type="submission" date="2019-12" db="EMBL/GenBank/DDBJ databases">
        <authorList>
            <person name="Li M."/>
        </authorList>
    </citation>
    <scope>NUCLEOTIDE SEQUENCE [LARGE SCALE GENOMIC DNA]</scope>
    <source>
        <strain evidence="3 4">GBMRC 2024</strain>
    </source>
</reference>
<dbReference type="EMBL" id="WUMU01000003">
    <property type="protein sequence ID" value="MXN17033.1"/>
    <property type="molecule type" value="Genomic_DNA"/>
</dbReference>
<evidence type="ECO:0000256" key="1">
    <source>
        <dbReference type="SAM" id="Coils"/>
    </source>
</evidence>
<comment type="caution">
    <text evidence="3">The sequence shown here is derived from an EMBL/GenBank/DDBJ whole genome shotgun (WGS) entry which is preliminary data.</text>
</comment>
<evidence type="ECO:0000313" key="4">
    <source>
        <dbReference type="Proteomes" id="UP000477911"/>
    </source>
</evidence>
<evidence type="ECO:0000256" key="2">
    <source>
        <dbReference type="SAM" id="Phobius"/>
    </source>
</evidence>
<feature type="transmembrane region" description="Helical" evidence="2">
    <location>
        <begin position="59"/>
        <end position="80"/>
    </location>
</feature>
<keyword evidence="2" id="KW-1133">Transmembrane helix</keyword>
<feature type="transmembrane region" description="Helical" evidence="2">
    <location>
        <begin position="20"/>
        <end position="47"/>
    </location>
</feature>
<dbReference type="RefSeq" id="WP_160891939.1">
    <property type="nucleotide sequence ID" value="NZ_WUMU01000003.1"/>
</dbReference>
<keyword evidence="4" id="KW-1185">Reference proteome</keyword>
<sequence>MSKVTADHPLRAIATSTLQLASLAFLALTAAALGTASLLAAFGLLPWPELTLGYGGESYQAGMAAQLVLTALAFALCAYIPANGRILALETSHRRFSISMRDVQRAYMAAHAADRAGLFHVAEQYDEVRERLLWLRSHPDLGALEPGILEAAAQMSEVSQDLAHVYSDEAMARAQAFLAERQQELSSFEQRLAEAKRRTEDLRRYTEAVEMDESVARAQIRRLRDELAEILPELAERGLVTSVDPRLHRASANRVPAE</sequence>
<proteinExistence type="predicted"/>
<dbReference type="Proteomes" id="UP000477911">
    <property type="component" value="Unassembled WGS sequence"/>
</dbReference>
<keyword evidence="1" id="KW-0175">Coiled coil</keyword>
<organism evidence="3 4">
    <name type="scientific">Pseudooceanicola albus</name>
    <dbReference type="NCBI Taxonomy" id="2692189"/>
    <lineage>
        <taxon>Bacteria</taxon>
        <taxon>Pseudomonadati</taxon>
        <taxon>Pseudomonadota</taxon>
        <taxon>Alphaproteobacteria</taxon>
        <taxon>Rhodobacterales</taxon>
        <taxon>Paracoccaceae</taxon>
        <taxon>Pseudooceanicola</taxon>
    </lineage>
</organism>
<name>A0A6L7G365_9RHOB</name>
<keyword evidence="2" id="KW-0812">Transmembrane</keyword>
<keyword evidence="2" id="KW-0472">Membrane</keyword>
<protein>
    <submittedName>
        <fullName evidence="3">DNA repair protein</fullName>
    </submittedName>
</protein>
<dbReference type="AlphaFoldDB" id="A0A6L7G365"/>
<feature type="coiled-coil region" evidence="1">
    <location>
        <begin position="178"/>
        <end position="205"/>
    </location>
</feature>
<accession>A0A6L7G365</accession>